<dbReference type="OMA" id="DIFMTYS"/>
<dbReference type="InterPro" id="IPR011992">
    <property type="entry name" value="EF-hand-dom_pair"/>
</dbReference>
<dbReference type="Gene3D" id="1.10.238.10">
    <property type="entry name" value="EF-hand"/>
    <property type="match status" value="1"/>
</dbReference>
<dbReference type="SMR" id="A0A0M5J688"/>
<dbReference type="InterPro" id="IPR051242">
    <property type="entry name" value="WD-EF-hand_domain"/>
</dbReference>
<sequence length="202" mass="23022">MSGANLASNSSDVEIDYQTISSTGTEMPTETSERLHDRISKTQLAKLHTWFKSFNGVVNQADLRRMLEDVEISFSDYTYTRLFLKINQNRDFMIDWNEFVSYLIFGFQEEDPSSQKESLIMPISKPPIIRKTEHRSAVCCIALLKVKSDQSPMDEITETANYSFGGEDSPENSGMWVTASHEGQLRFWSAHMEPLRSAVSES</sequence>
<keyword evidence="2" id="KW-0677">Repeat</keyword>
<dbReference type="SUPFAM" id="SSF47473">
    <property type="entry name" value="EF-hand"/>
    <property type="match status" value="1"/>
</dbReference>
<keyword evidence="4" id="KW-1185">Reference proteome</keyword>
<dbReference type="EMBL" id="CP012523">
    <property type="protein sequence ID" value="ALC39411.1"/>
    <property type="molecule type" value="Genomic_DNA"/>
</dbReference>
<proteinExistence type="predicted"/>
<evidence type="ECO:0000256" key="1">
    <source>
        <dbReference type="ARBA" id="ARBA00022574"/>
    </source>
</evidence>
<accession>A0A0M5J688</accession>
<evidence type="ECO:0000256" key="2">
    <source>
        <dbReference type="ARBA" id="ARBA00022737"/>
    </source>
</evidence>
<dbReference type="PANTHER" id="PTHR44324">
    <property type="entry name" value="WD40 REPEAT DOMAIN 95"/>
    <property type="match status" value="1"/>
</dbReference>
<organism evidence="3 4">
    <name type="scientific">Drosophila busckii</name>
    <name type="common">Fruit fly</name>
    <dbReference type="NCBI Taxonomy" id="30019"/>
    <lineage>
        <taxon>Eukaryota</taxon>
        <taxon>Metazoa</taxon>
        <taxon>Ecdysozoa</taxon>
        <taxon>Arthropoda</taxon>
        <taxon>Hexapoda</taxon>
        <taxon>Insecta</taxon>
        <taxon>Pterygota</taxon>
        <taxon>Neoptera</taxon>
        <taxon>Endopterygota</taxon>
        <taxon>Diptera</taxon>
        <taxon>Brachycera</taxon>
        <taxon>Muscomorpha</taxon>
        <taxon>Ephydroidea</taxon>
        <taxon>Drosophilidae</taxon>
        <taxon>Drosophila</taxon>
    </lineage>
</organism>
<dbReference type="Proteomes" id="UP000494163">
    <property type="component" value="Chromosome 2L"/>
</dbReference>
<keyword evidence="1" id="KW-0853">WD repeat</keyword>
<dbReference type="AlphaFoldDB" id="A0A0M5J688"/>
<feature type="non-terminal residue" evidence="3">
    <location>
        <position position="202"/>
    </location>
</feature>
<name>A0A0M5J688_DROBS</name>
<evidence type="ECO:0000313" key="3">
    <source>
        <dbReference type="EMBL" id="ALC39411.1"/>
    </source>
</evidence>
<protein>
    <submittedName>
        <fullName evidence="3">CG40245</fullName>
    </submittedName>
</protein>
<dbReference type="STRING" id="30019.A0A0M5J688"/>
<dbReference type="PANTHER" id="PTHR44324:SF6">
    <property type="entry name" value="EF-HAND CALCIUM BINDING DOMAIN 8"/>
    <property type="match status" value="1"/>
</dbReference>
<reference evidence="3 4" key="1">
    <citation type="submission" date="2015-08" db="EMBL/GenBank/DDBJ databases">
        <title>Ancestral chromatin configuration constrains chromatin evolution on differentiating sex chromosomes in Drosophila.</title>
        <authorList>
            <person name="Zhou Q."/>
            <person name="Bachtrog D."/>
        </authorList>
    </citation>
    <scope>NUCLEOTIDE SEQUENCE [LARGE SCALE GENOMIC DNA]</scope>
    <source>
        <tissue evidence="3">Whole larvae</tissue>
    </source>
</reference>
<dbReference type="OrthoDB" id="5980302at2759"/>
<gene>
    <name evidence="3" type="ORF">Dbus_chr2Lg1496</name>
</gene>
<evidence type="ECO:0000313" key="4">
    <source>
        <dbReference type="Proteomes" id="UP000494163"/>
    </source>
</evidence>